<sequence>MARETMLPQVTVVDVTESTNDDARRLGREGAPHGSAVAARRQTLGRGRRGHVWVSPKGGLYFSALVCPQAPRAYFSAIPAACGLGVLDACRALGARGVAHAQAPAR</sequence>
<dbReference type="EMBL" id="JANSKA010000002">
    <property type="protein sequence ID" value="MCR9036232.1"/>
    <property type="molecule type" value="Genomic_DNA"/>
</dbReference>
<dbReference type="Proteomes" id="UP001204320">
    <property type="component" value="Unassembled WGS sequence"/>
</dbReference>
<accession>A0ABT1Z7N9</accession>
<reference evidence="2 3" key="1">
    <citation type="submission" date="2022-08" db="EMBL/GenBank/DDBJ databases">
        <title>Tractidigestivibacter montrealensis type strain KD21.</title>
        <authorList>
            <person name="Diop K."/>
            <person name="Richard C."/>
            <person name="Routy B."/>
        </authorList>
    </citation>
    <scope>NUCLEOTIDE SEQUENCE [LARGE SCALE GENOMIC DNA]</scope>
    <source>
        <strain evidence="2 3">KD21</strain>
    </source>
</reference>
<dbReference type="InterPro" id="IPR004143">
    <property type="entry name" value="BPL_LPL_catalytic"/>
</dbReference>
<comment type="caution">
    <text evidence="2">The sequence shown here is derived from an EMBL/GenBank/DDBJ whole genome shotgun (WGS) entry which is preliminary data.</text>
</comment>
<dbReference type="PANTHER" id="PTHR12835:SF5">
    <property type="entry name" value="BIOTIN--PROTEIN LIGASE"/>
    <property type="match status" value="1"/>
</dbReference>
<keyword evidence="3" id="KW-1185">Reference proteome</keyword>
<dbReference type="Pfam" id="PF03099">
    <property type="entry name" value="BPL_LplA_LipB"/>
    <property type="match status" value="1"/>
</dbReference>
<dbReference type="PANTHER" id="PTHR12835">
    <property type="entry name" value="BIOTIN PROTEIN LIGASE"/>
    <property type="match status" value="1"/>
</dbReference>
<dbReference type="SUPFAM" id="SSF55681">
    <property type="entry name" value="Class II aaRS and biotin synthetases"/>
    <property type="match status" value="1"/>
</dbReference>
<dbReference type="RefSeq" id="WP_258498890.1">
    <property type="nucleotide sequence ID" value="NZ_JANSKA010000002.1"/>
</dbReference>
<gene>
    <name evidence="2" type="ORF">NVS32_04630</name>
</gene>
<organism evidence="2 3">
    <name type="scientific">Tractidigestivibacter montrealensis</name>
    <dbReference type="NCBI Taxonomy" id="2972466"/>
    <lineage>
        <taxon>Bacteria</taxon>
        <taxon>Bacillati</taxon>
        <taxon>Actinomycetota</taxon>
        <taxon>Coriobacteriia</taxon>
        <taxon>Coriobacteriales</taxon>
        <taxon>Atopobiaceae</taxon>
        <taxon>Tractidigestivibacter</taxon>
    </lineage>
</organism>
<proteinExistence type="predicted"/>
<evidence type="ECO:0000313" key="2">
    <source>
        <dbReference type="EMBL" id="MCR9036232.1"/>
    </source>
</evidence>
<evidence type="ECO:0000313" key="3">
    <source>
        <dbReference type="Proteomes" id="UP001204320"/>
    </source>
</evidence>
<dbReference type="InterPro" id="IPR045864">
    <property type="entry name" value="aa-tRNA-synth_II/BPL/LPL"/>
</dbReference>
<name>A0ABT1Z7N9_9ACTN</name>
<evidence type="ECO:0000259" key="1">
    <source>
        <dbReference type="Pfam" id="PF03099"/>
    </source>
</evidence>
<dbReference type="Gene3D" id="3.30.930.10">
    <property type="entry name" value="Bira Bifunctional Protein, Domain 2"/>
    <property type="match status" value="1"/>
</dbReference>
<feature type="domain" description="BPL/LPL catalytic" evidence="1">
    <location>
        <begin position="14"/>
        <end position="98"/>
    </location>
</feature>
<protein>
    <recommendedName>
        <fullName evidence="1">BPL/LPL catalytic domain-containing protein</fullName>
    </recommendedName>
</protein>